<feature type="active site" evidence="3 4">
    <location>
        <position position="289"/>
    </location>
</feature>
<comment type="catalytic activity">
    <reaction evidence="3">
        <text>L-glutaminyl-[protein] + H2O = L-glutamyl-[protein] + NH4(+)</text>
        <dbReference type="Rhea" id="RHEA:16441"/>
        <dbReference type="Rhea" id="RHEA-COMP:10207"/>
        <dbReference type="Rhea" id="RHEA-COMP:10208"/>
        <dbReference type="ChEBI" id="CHEBI:15377"/>
        <dbReference type="ChEBI" id="CHEBI:28938"/>
        <dbReference type="ChEBI" id="CHEBI:29973"/>
        <dbReference type="ChEBI" id="CHEBI:30011"/>
        <dbReference type="EC" id="3.5.1.44"/>
    </reaction>
</comment>
<dbReference type="Pfam" id="PF00072">
    <property type="entry name" value="Response_reg"/>
    <property type="match status" value="1"/>
</dbReference>
<keyword evidence="3" id="KW-0963">Cytoplasm</keyword>
<dbReference type="InterPro" id="IPR035909">
    <property type="entry name" value="CheB_C"/>
</dbReference>
<feature type="active site" evidence="3 4">
    <location>
        <position position="164"/>
    </location>
</feature>
<dbReference type="SUPFAM" id="SSF52172">
    <property type="entry name" value="CheY-like"/>
    <property type="match status" value="1"/>
</dbReference>
<dbReference type="Gene3D" id="3.40.50.2300">
    <property type="match status" value="1"/>
</dbReference>
<dbReference type="InterPro" id="IPR000673">
    <property type="entry name" value="Sig_transdc_resp-reg_Me-estase"/>
</dbReference>
<evidence type="ECO:0000259" key="7">
    <source>
        <dbReference type="PROSITE" id="PS50122"/>
    </source>
</evidence>
<evidence type="ECO:0000256" key="2">
    <source>
        <dbReference type="ARBA" id="ARBA00048267"/>
    </source>
</evidence>
<dbReference type="NCBIfam" id="NF001965">
    <property type="entry name" value="PRK00742.1"/>
    <property type="match status" value="1"/>
</dbReference>
<sequence>MDGKYGVLVVDDSAFMRKTISTLIEASPDFFVIGKARNGLDAIEKVKQLKPSIVTLDIEMPELDGLQTLGRLMNENPVPVVMLSNGADSTLEAFELGAVDFVIKEVLVNNTSSEVLDDFYQRLLVAASAKLPVLIQKEEVVPDKKVHTEDMIEMSKELLFIGTSTGGPSALQTILTKFPSDFHLPIVVVQHMPPGFTKPLADRFDSLCQLKVKEAEHNEILKPGTIYIAPAGLQTTIDQNERNLYQIKLKISAGMETLYKPSVDVTLLSAAPLYKERLLTVILTGMGDDGLRGCRKVKQLGGLVLTESKETCVVYGMPKVIDEAGLSDEQAPLFKMYDKIRHALL</sequence>
<name>A0ABW5C2V1_9BACI</name>
<protein>
    <recommendedName>
        <fullName evidence="3">Protein-glutamate methylesterase/protein-glutamine glutaminase</fullName>
        <ecNumber evidence="3">3.1.1.61</ecNumber>
        <ecNumber evidence="3">3.5.1.44</ecNumber>
    </recommendedName>
</protein>
<reference evidence="9" key="1">
    <citation type="journal article" date="2019" name="Int. J. Syst. Evol. Microbiol.">
        <title>The Global Catalogue of Microorganisms (GCM) 10K type strain sequencing project: providing services to taxonomists for standard genome sequencing and annotation.</title>
        <authorList>
            <consortium name="The Broad Institute Genomics Platform"/>
            <consortium name="The Broad Institute Genome Sequencing Center for Infectious Disease"/>
            <person name="Wu L."/>
            <person name="Ma J."/>
        </authorList>
    </citation>
    <scope>NUCLEOTIDE SEQUENCE [LARGE SCALE GENOMIC DNA]</scope>
    <source>
        <strain evidence="9">CGMCC 1.15474</strain>
    </source>
</reference>
<dbReference type="InterPro" id="IPR011006">
    <property type="entry name" value="CheY-like_superfamily"/>
</dbReference>
<keyword evidence="3 5" id="KW-0597">Phosphoprotein</keyword>
<dbReference type="Pfam" id="PF01339">
    <property type="entry name" value="CheB_methylest"/>
    <property type="match status" value="1"/>
</dbReference>
<keyword evidence="3 4" id="KW-0145">Chemotaxis</keyword>
<dbReference type="Gene3D" id="3.40.50.180">
    <property type="entry name" value="Methylesterase CheB, C-terminal domain"/>
    <property type="match status" value="1"/>
</dbReference>
<dbReference type="EMBL" id="JBHUIK010000005">
    <property type="protein sequence ID" value="MFD2216009.1"/>
    <property type="molecule type" value="Genomic_DNA"/>
</dbReference>
<evidence type="ECO:0000256" key="1">
    <source>
        <dbReference type="ARBA" id="ARBA00022801"/>
    </source>
</evidence>
<feature type="domain" description="CheB-type methylesterase" evidence="7">
    <location>
        <begin position="152"/>
        <end position="345"/>
    </location>
</feature>
<comment type="catalytic activity">
    <reaction evidence="2 3">
        <text>[protein]-L-glutamate 5-O-methyl ester + H2O = L-glutamyl-[protein] + methanol + H(+)</text>
        <dbReference type="Rhea" id="RHEA:23236"/>
        <dbReference type="Rhea" id="RHEA-COMP:10208"/>
        <dbReference type="Rhea" id="RHEA-COMP:10311"/>
        <dbReference type="ChEBI" id="CHEBI:15377"/>
        <dbReference type="ChEBI" id="CHEBI:15378"/>
        <dbReference type="ChEBI" id="CHEBI:17790"/>
        <dbReference type="ChEBI" id="CHEBI:29973"/>
        <dbReference type="ChEBI" id="CHEBI:82795"/>
        <dbReference type="EC" id="3.1.1.61"/>
    </reaction>
</comment>
<keyword evidence="1 3" id="KW-0378">Hydrolase</keyword>
<comment type="PTM">
    <text evidence="3">Phosphorylated by CheA. Phosphorylation of the N-terminal regulatory domain activates the methylesterase activity.</text>
</comment>
<dbReference type="Proteomes" id="UP001597318">
    <property type="component" value="Unassembled WGS sequence"/>
</dbReference>
<comment type="function">
    <text evidence="3">Involved in chemotaxis. Part of a chemotaxis signal transduction system that modulates chemotaxis in response to various stimuli. Catalyzes the demethylation of specific methylglutamate residues introduced into the chemoreceptors (methyl-accepting chemotaxis proteins or MCP) by CheR. Also mediates the irreversible deamidation of specific glutamine residues to glutamic acid.</text>
</comment>
<evidence type="ECO:0000256" key="4">
    <source>
        <dbReference type="PROSITE-ProRule" id="PRU00050"/>
    </source>
</evidence>
<evidence type="ECO:0000256" key="3">
    <source>
        <dbReference type="HAMAP-Rule" id="MF_00099"/>
    </source>
</evidence>
<dbReference type="PANTHER" id="PTHR42872">
    <property type="entry name" value="PROTEIN-GLUTAMATE METHYLESTERASE/PROTEIN-GLUTAMINE GLUTAMINASE"/>
    <property type="match status" value="1"/>
</dbReference>
<comment type="subcellular location">
    <subcellularLocation>
        <location evidence="3">Cytoplasm</location>
    </subcellularLocation>
</comment>
<dbReference type="SUPFAM" id="SSF52738">
    <property type="entry name" value="Methylesterase CheB, C-terminal domain"/>
    <property type="match status" value="1"/>
</dbReference>
<organism evidence="8 9">
    <name type="scientific">Metabacillus endolithicus</name>
    <dbReference type="NCBI Taxonomy" id="1535204"/>
    <lineage>
        <taxon>Bacteria</taxon>
        <taxon>Bacillati</taxon>
        <taxon>Bacillota</taxon>
        <taxon>Bacilli</taxon>
        <taxon>Bacillales</taxon>
        <taxon>Bacillaceae</taxon>
        <taxon>Metabacillus</taxon>
    </lineage>
</organism>
<comment type="domain">
    <text evidence="3">Contains a C-terminal catalytic domain, and an N-terminal region which modulates catalytic activity.</text>
</comment>
<evidence type="ECO:0000256" key="5">
    <source>
        <dbReference type="PROSITE-ProRule" id="PRU00169"/>
    </source>
</evidence>
<gene>
    <name evidence="3" type="primary">cheB</name>
    <name evidence="8" type="ORF">ACFSKK_20180</name>
</gene>
<proteinExistence type="inferred from homology"/>
<dbReference type="PIRSF" id="PIRSF000876">
    <property type="entry name" value="RR_chemtxs_CheB"/>
    <property type="match status" value="1"/>
</dbReference>
<feature type="domain" description="Response regulatory" evidence="6">
    <location>
        <begin position="6"/>
        <end position="119"/>
    </location>
</feature>
<dbReference type="PROSITE" id="PS50122">
    <property type="entry name" value="CHEB"/>
    <property type="match status" value="1"/>
</dbReference>
<dbReference type="GO" id="GO:0008984">
    <property type="term" value="F:protein-glutamate methylesterase activity"/>
    <property type="evidence" value="ECO:0007669"/>
    <property type="project" value="UniProtKB-EC"/>
</dbReference>
<dbReference type="RefSeq" id="WP_379053010.1">
    <property type="nucleotide sequence ID" value="NZ_JBHUIK010000005.1"/>
</dbReference>
<dbReference type="EC" id="3.5.1.44" evidence="3"/>
<accession>A0ABW5C2V1</accession>
<dbReference type="InterPro" id="IPR008248">
    <property type="entry name" value="CheB-like"/>
</dbReference>
<dbReference type="InterPro" id="IPR001789">
    <property type="entry name" value="Sig_transdc_resp-reg_receiver"/>
</dbReference>
<dbReference type="SMART" id="SM00448">
    <property type="entry name" value="REC"/>
    <property type="match status" value="1"/>
</dbReference>
<dbReference type="HAMAP" id="MF_00099">
    <property type="entry name" value="CheB_chemtxs"/>
    <property type="match status" value="1"/>
</dbReference>
<feature type="active site" evidence="3 4">
    <location>
        <position position="191"/>
    </location>
</feature>
<feature type="modified residue" description="4-aspartylphosphate" evidence="3 5">
    <location>
        <position position="57"/>
    </location>
</feature>
<evidence type="ECO:0000313" key="8">
    <source>
        <dbReference type="EMBL" id="MFD2216009.1"/>
    </source>
</evidence>
<keyword evidence="9" id="KW-1185">Reference proteome</keyword>
<evidence type="ECO:0000313" key="9">
    <source>
        <dbReference type="Proteomes" id="UP001597318"/>
    </source>
</evidence>
<dbReference type="CDD" id="cd16432">
    <property type="entry name" value="CheB_Rec"/>
    <property type="match status" value="1"/>
</dbReference>
<dbReference type="PROSITE" id="PS50110">
    <property type="entry name" value="RESPONSE_REGULATORY"/>
    <property type="match status" value="1"/>
</dbReference>
<dbReference type="EC" id="3.1.1.61" evidence="3"/>
<comment type="similarity">
    <text evidence="3">Belongs to the CheB family.</text>
</comment>
<dbReference type="CDD" id="cd17541">
    <property type="entry name" value="REC_CheB-like"/>
    <property type="match status" value="1"/>
</dbReference>
<dbReference type="PANTHER" id="PTHR42872:SF3">
    <property type="entry name" value="PROTEIN-GLUTAMATE METHYLESTERASE_PROTEIN-GLUTAMINE GLUTAMINASE 1"/>
    <property type="match status" value="1"/>
</dbReference>
<comment type="caution">
    <text evidence="8">The sequence shown here is derived from an EMBL/GenBank/DDBJ whole genome shotgun (WGS) entry which is preliminary data.</text>
</comment>
<evidence type="ECO:0000259" key="6">
    <source>
        <dbReference type="PROSITE" id="PS50110"/>
    </source>
</evidence>